<feature type="domain" description="UDP-glucose/GDP-mannose dehydrogenase C-terminal" evidence="11">
    <location>
        <begin position="314"/>
        <end position="407"/>
    </location>
</feature>
<dbReference type="SUPFAM" id="SSF52413">
    <property type="entry name" value="UDP-glucose/GDP-mannose dehydrogenase C-terminal domain"/>
    <property type="match status" value="1"/>
</dbReference>
<dbReference type="InterPro" id="IPR014026">
    <property type="entry name" value="UDP-Glc/GDP-Man_DH_dimer"/>
</dbReference>
<dbReference type="GO" id="GO:0051287">
    <property type="term" value="F:NAD binding"/>
    <property type="evidence" value="ECO:0007669"/>
    <property type="project" value="InterPro"/>
</dbReference>
<feature type="binding site" evidence="10">
    <location>
        <position position="155"/>
    </location>
    <ligand>
        <name>NAD(+)</name>
        <dbReference type="ChEBI" id="CHEBI:57540"/>
    </ligand>
</feature>
<comment type="caution">
    <text evidence="12">The sequence shown here is derived from an EMBL/GenBank/DDBJ whole genome shotgun (WGS) entry which is preliminary data.</text>
</comment>
<evidence type="ECO:0000256" key="8">
    <source>
        <dbReference type="PIRSR" id="PIRSR500134-1"/>
    </source>
</evidence>
<evidence type="ECO:0000313" key="12">
    <source>
        <dbReference type="EMBL" id="EGQ26940.1"/>
    </source>
</evidence>
<gene>
    <name evidence="12" type="primary">ugd</name>
    <name evidence="12" type="ORF">HMPREF9372_0970</name>
</gene>
<feature type="binding site" evidence="10">
    <location>
        <position position="328"/>
    </location>
    <ligand>
        <name>NAD(+)</name>
        <dbReference type="ChEBI" id="CHEBI:57540"/>
    </ligand>
</feature>
<dbReference type="PIRSF" id="PIRSF500134">
    <property type="entry name" value="UDPglc_DH_bac"/>
    <property type="match status" value="1"/>
</dbReference>
<dbReference type="UniPathway" id="UPA00038">
    <property type="reaction ID" value="UER00491"/>
</dbReference>
<evidence type="ECO:0000259" key="11">
    <source>
        <dbReference type="SMART" id="SM00984"/>
    </source>
</evidence>
<feature type="binding site" evidence="10">
    <location>
        <position position="35"/>
    </location>
    <ligand>
        <name>NAD(+)</name>
        <dbReference type="ChEBI" id="CHEBI:57540"/>
    </ligand>
</feature>
<keyword evidence="5 7" id="KW-0520">NAD</keyword>
<dbReference type="InterPro" id="IPR017476">
    <property type="entry name" value="UDP-Glc/GDP-Man"/>
</dbReference>
<dbReference type="eggNOG" id="COG1004">
    <property type="taxonomic scope" value="Bacteria"/>
</dbReference>
<evidence type="ECO:0000256" key="7">
    <source>
        <dbReference type="PIRNR" id="PIRNR000124"/>
    </source>
</evidence>
<dbReference type="SUPFAM" id="SSF48179">
    <property type="entry name" value="6-phosphogluconate dehydrogenase C-terminal domain-like"/>
    <property type="match status" value="1"/>
</dbReference>
<dbReference type="InterPro" id="IPR008927">
    <property type="entry name" value="6-PGluconate_DH-like_C_sf"/>
</dbReference>
<feature type="binding site" evidence="9">
    <location>
        <position position="257"/>
    </location>
    <ligand>
        <name>substrate</name>
    </ligand>
</feature>
<feature type="binding site" evidence="9">
    <location>
        <position position="321"/>
    </location>
    <ligand>
        <name>substrate</name>
    </ligand>
</feature>
<dbReference type="GO" id="GO:0006065">
    <property type="term" value="P:UDP-glucuronate biosynthetic process"/>
    <property type="evidence" value="ECO:0007669"/>
    <property type="project" value="UniProtKB-UniPathway"/>
</dbReference>
<dbReference type="SMART" id="SM00984">
    <property type="entry name" value="UDPG_MGDP_dh_C"/>
    <property type="match status" value="1"/>
</dbReference>
<dbReference type="GO" id="GO:0003979">
    <property type="term" value="F:UDP-glucose 6-dehydrogenase activity"/>
    <property type="evidence" value="ECO:0007669"/>
    <property type="project" value="UniProtKB-EC"/>
</dbReference>
<reference evidence="12 13" key="1">
    <citation type="submission" date="2011-04" db="EMBL/GenBank/DDBJ databases">
        <authorList>
            <person name="Muzny D."/>
            <person name="Qin X."/>
            <person name="Deng J."/>
            <person name="Jiang H."/>
            <person name="Liu Y."/>
            <person name="Qu J."/>
            <person name="Song X.-Z."/>
            <person name="Zhang L."/>
            <person name="Thornton R."/>
            <person name="Coyle M."/>
            <person name="Francisco L."/>
            <person name="Jackson L."/>
            <person name="Javaid M."/>
            <person name="Korchina V."/>
            <person name="Kovar C."/>
            <person name="Mata R."/>
            <person name="Mathew T."/>
            <person name="Ngo R."/>
            <person name="Nguyen L."/>
            <person name="Nguyen N."/>
            <person name="Okwuonu G."/>
            <person name="Ongeri F."/>
            <person name="Pham C."/>
            <person name="Simmons D."/>
            <person name="Wilczek-Boney K."/>
            <person name="Hale W."/>
            <person name="Jakkamsetti A."/>
            <person name="Pham P."/>
            <person name="Ruth R."/>
            <person name="San Lucas F."/>
            <person name="Warren J."/>
            <person name="Zhang J."/>
            <person name="Zhao Z."/>
            <person name="Zhou C."/>
            <person name="Zhu D."/>
            <person name="Lee S."/>
            <person name="Bess C."/>
            <person name="Blankenburg K."/>
            <person name="Forbes L."/>
            <person name="Fu Q."/>
            <person name="Gubbala S."/>
            <person name="Hirani K."/>
            <person name="Jayaseelan J.C."/>
            <person name="Lara F."/>
            <person name="Munidasa M."/>
            <person name="Palculict T."/>
            <person name="Patil S."/>
            <person name="Pu L.-L."/>
            <person name="Saada N."/>
            <person name="Tang L."/>
            <person name="Weissenberger G."/>
            <person name="Zhu Y."/>
            <person name="Hemphill L."/>
            <person name="Shang Y."/>
            <person name="Youmans B."/>
            <person name="Ayvaz T."/>
            <person name="Ross M."/>
            <person name="Santibanez J."/>
            <person name="Aqrawi P."/>
            <person name="Gross S."/>
            <person name="Joshi V."/>
            <person name="Fowler G."/>
            <person name="Nazareth L."/>
            <person name="Reid J."/>
            <person name="Worley K."/>
            <person name="Petrosino J."/>
            <person name="Highlander S."/>
            <person name="Gibbs R."/>
        </authorList>
    </citation>
    <scope>NUCLEOTIDE SEQUENCE [LARGE SCALE GENOMIC DNA]</scope>
    <source>
        <strain evidence="12 13">2681</strain>
    </source>
</reference>
<evidence type="ECO:0000256" key="2">
    <source>
        <dbReference type="ARBA" id="ARBA00006601"/>
    </source>
</evidence>
<feature type="binding site" evidence="9">
    <location>
        <begin position="249"/>
        <end position="253"/>
    </location>
    <ligand>
        <name>substrate</name>
    </ligand>
</feature>
<dbReference type="Pfam" id="PF00984">
    <property type="entry name" value="UDPG_MGDP_dh"/>
    <property type="match status" value="1"/>
</dbReference>
<dbReference type="Gene3D" id="1.20.5.100">
    <property type="entry name" value="Cytochrome c1, transmembrane anchor, C-terminal"/>
    <property type="match status" value="1"/>
</dbReference>
<evidence type="ECO:0000256" key="9">
    <source>
        <dbReference type="PIRSR" id="PIRSR500134-2"/>
    </source>
</evidence>
<accession>F9DQ90</accession>
<dbReference type="EC" id="1.1.1.22" evidence="3 7"/>
<dbReference type="OrthoDB" id="9803238at2"/>
<evidence type="ECO:0000256" key="10">
    <source>
        <dbReference type="PIRSR" id="PIRSR500134-3"/>
    </source>
</evidence>
<protein>
    <recommendedName>
        <fullName evidence="3 7">UDP-glucose 6-dehydrogenase</fullName>
        <ecNumber evidence="3 7">1.1.1.22</ecNumber>
    </recommendedName>
</protein>
<dbReference type="Pfam" id="PF03721">
    <property type="entry name" value="UDPG_MGDP_dh_N"/>
    <property type="match status" value="1"/>
</dbReference>
<evidence type="ECO:0000256" key="3">
    <source>
        <dbReference type="ARBA" id="ARBA00012954"/>
    </source>
</evidence>
<dbReference type="PANTHER" id="PTHR43750:SF3">
    <property type="entry name" value="UDP-GLUCOSE 6-DEHYDROGENASE TUAD"/>
    <property type="match status" value="1"/>
</dbReference>
<evidence type="ECO:0000256" key="5">
    <source>
        <dbReference type="ARBA" id="ARBA00023027"/>
    </source>
</evidence>
<feature type="active site" description="Nucleophile" evidence="8">
    <location>
        <position position="260"/>
    </location>
</feature>
<feature type="binding site" evidence="10">
    <location>
        <position position="86"/>
    </location>
    <ligand>
        <name>NAD(+)</name>
        <dbReference type="ChEBI" id="CHEBI:57540"/>
    </ligand>
</feature>
<dbReference type="HOGENOM" id="CLU_023810_1_2_9"/>
<evidence type="ECO:0000256" key="4">
    <source>
        <dbReference type="ARBA" id="ARBA00023002"/>
    </source>
</evidence>
<dbReference type="NCBIfam" id="TIGR03026">
    <property type="entry name" value="NDP-sugDHase"/>
    <property type="match status" value="1"/>
</dbReference>
<dbReference type="PIRSF" id="PIRSF000124">
    <property type="entry name" value="UDPglc_GDPman_dh"/>
    <property type="match status" value="1"/>
</dbReference>
<feature type="binding site" evidence="9">
    <location>
        <position position="204"/>
    </location>
    <ligand>
        <name>substrate</name>
    </ligand>
</feature>
<sequence>MKVAVVGTGYVGLVTGTLLAEIGHHVTCIDLDEAKINQLQSGVPTIYEPGLEELLVTNIEQNKLNFTTNHAEAFQNADIILLAVGTPKGTNGEADLSYIQAAAKTIATTVKEDVVVMIKSTVPPGTNDQVERLIRQQLVHNVTVDVVSNPEFLREGHAVEDAFHGDRIVIGSEKTDAGELMTKLYEKLDMPILHTNRRSAEMIKYAANAFLAVKISYINEIASLCDAIGADVSDVADGMGMDHRIGRAFLNAGIGYGGSCFPKDTDAIAHLAKEQNTPLTIVESAIDTNRKQRQKFINKMDRYFGSQLTNKKIAILGLAFKPNTDDLREAPSLEIIDALETKGAIVSVYDPIITHPKSATSIIECVTEADAIVLVTEWQDFITADWPTITKTVAEKLIFDGRNALPASRLQQEGWTYIGIGKERK</sequence>
<comment type="catalytic activity">
    <reaction evidence="6 7">
        <text>UDP-alpha-D-glucose + 2 NAD(+) + H2O = UDP-alpha-D-glucuronate + 2 NADH + 3 H(+)</text>
        <dbReference type="Rhea" id="RHEA:23596"/>
        <dbReference type="ChEBI" id="CHEBI:15377"/>
        <dbReference type="ChEBI" id="CHEBI:15378"/>
        <dbReference type="ChEBI" id="CHEBI:57540"/>
        <dbReference type="ChEBI" id="CHEBI:57945"/>
        <dbReference type="ChEBI" id="CHEBI:58052"/>
        <dbReference type="ChEBI" id="CHEBI:58885"/>
        <dbReference type="EC" id="1.1.1.22"/>
    </reaction>
</comment>
<dbReference type="InterPro" id="IPR014027">
    <property type="entry name" value="UDP-Glc/GDP-Man_DH_C"/>
</dbReference>
<keyword evidence="4 7" id="KW-0560">Oxidoreductase</keyword>
<dbReference type="Proteomes" id="UP000005316">
    <property type="component" value="Unassembled WGS sequence"/>
</dbReference>
<dbReference type="AlphaFoldDB" id="F9DQ90"/>
<feature type="binding site" evidence="10">
    <location>
        <position position="121"/>
    </location>
    <ligand>
        <name>NAD(+)</name>
        <dbReference type="ChEBI" id="CHEBI:57540"/>
    </ligand>
</feature>
<comment type="similarity">
    <text evidence="2 7">Belongs to the UDP-glucose/GDP-mannose dehydrogenase family.</text>
</comment>
<dbReference type="Pfam" id="PF03720">
    <property type="entry name" value="UDPG_MGDP_dh_C"/>
    <property type="match status" value="1"/>
</dbReference>
<dbReference type="InterPro" id="IPR028357">
    <property type="entry name" value="UDPglc_DH_bac"/>
</dbReference>
<dbReference type="EMBL" id="AFPZ01000025">
    <property type="protein sequence ID" value="EGQ26940.1"/>
    <property type="molecule type" value="Genomic_DNA"/>
</dbReference>
<dbReference type="Gene3D" id="3.40.50.720">
    <property type="entry name" value="NAD(P)-binding Rossmann-like Domain"/>
    <property type="match status" value="2"/>
</dbReference>
<comment type="pathway">
    <text evidence="1">Nucleotide-sugar biosynthesis; UDP-alpha-D-glucuronate biosynthesis; UDP-alpha-D-glucuronate from UDP-alpha-D-glucose: step 1/1.</text>
</comment>
<evidence type="ECO:0000256" key="6">
    <source>
        <dbReference type="ARBA" id="ARBA00047473"/>
    </source>
</evidence>
<proteinExistence type="inferred from homology"/>
<feature type="binding site" evidence="10">
    <location>
        <position position="263"/>
    </location>
    <ligand>
        <name>NAD(+)</name>
        <dbReference type="ChEBI" id="CHEBI:57540"/>
    </ligand>
</feature>
<dbReference type="InterPro" id="IPR001732">
    <property type="entry name" value="UDP-Glc/GDP-Man_DH_N"/>
</dbReference>
<organism evidence="12 13">
    <name type="scientific">Sporosarcina newyorkensis 2681</name>
    <dbReference type="NCBI Taxonomy" id="1027292"/>
    <lineage>
        <taxon>Bacteria</taxon>
        <taxon>Bacillati</taxon>
        <taxon>Bacillota</taxon>
        <taxon>Bacilli</taxon>
        <taxon>Bacillales</taxon>
        <taxon>Caryophanaceae</taxon>
        <taxon>Sporosarcina</taxon>
    </lineage>
</organism>
<feature type="binding site" evidence="10">
    <location>
        <position position="30"/>
    </location>
    <ligand>
        <name>NAD(+)</name>
        <dbReference type="ChEBI" id="CHEBI:57540"/>
    </ligand>
</feature>
<evidence type="ECO:0000256" key="1">
    <source>
        <dbReference type="ARBA" id="ARBA00004701"/>
    </source>
</evidence>
<dbReference type="PANTHER" id="PTHR43750">
    <property type="entry name" value="UDP-GLUCOSE 6-DEHYDROGENASE TUAD"/>
    <property type="match status" value="1"/>
</dbReference>
<dbReference type="InterPro" id="IPR036220">
    <property type="entry name" value="UDP-Glc/GDP-Man_DH_C_sf"/>
</dbReference>
<evidence type="ECO:0000313" key="13">
    <source>
        <dbReference type="Proteomes" id="UP000005316"/>
    </source>
</evidence>
<dbReference type="InterPro" id="IPR036291">
    <property type="entry name" value="NAD(P)-bd_dom_sf"/>
</dbReference>
<dbReference type="RefSeq" id="WP_009765837.1">
    <property type="nucleotide sequence ID" value="NZ_GL982997.1"/>
</dbReference>
<dbReference type="SUPFAM" id="SSF51735">
    <property type="entry name" value="NAD(P)-binding Rossmann-fold domains"/>
    <property type="match status" value="1"/>
</dbReference>
<name>F9DQ90_9BACL</name>
<feature type="binding site" evidence="9">
    <location>
        <begin position="152"/>
        <end position="155"/>
    </location>
    <ligand>
        <name>substrate</name>
    </ligand>
</feature>
<dbReference type="GO" id="GO:0000271">
    <property type="term" value="P:polysaccharide biosynthetic process"/>
    <property type="evidence" value="ECO:0007669"/>
    <property type="project" value="InterPro"/>
</dbReference>